<proteinExistence type="inferred from homology"/>
<keyword evidence="8" id="KW-1185">Reference proteome</keyword>
<keyword evidence="3" id="KW-0963">Cytoplasm</keyword>
<evidence type="ECO:0000256" key="5">
    <source>
        <dbReference type="SAM" id="MobiDB-lite"/>
    </source>
</evidence>
<organism evidence="6 8">
    <name type="scientific">Bugula neritina</name>
    <name type="common">Brown bryozoan</name>
    <name type="synonym">Sertularia neritina</name>
    <dbReference type="NCBI Taxonomy" id="10212"/>
    <lineage>
        <taxon>Eukaryota</taxon>
        <taxon>Metazoa</taxon>
        <taxon>Spiralia</taxon>
        <taxon>Lophotrochozoa</taxon>
        <taxon>Bryozoa</taxon>
        <taxon>Gymnolaemata</taxon>
        <taxon>Cheilostomatida</taxon>
        <taxon>Flustrina</taxon>
        <taxon>Buguloidea</taxon>
        <taxon>Bugulidae</taxon>
        <taxon>Bugula</taxon>
    </lineage>
</organism>
<comment type="subcellular location">
    <subcellularLocation>
        <location evidence="1">Cytoplasm</location>
        <location evidence="1">Cytoskeleton</location>
        <location evidence="1">Microtubule organizing center</location>
    </subcellularLocation>
</comment>
<comment type="similarity">
    <text evidence="2">Belongs to the MOZART1 family.</text>
</comment>
<reference evidence="6 8" key="1">
    <citation type="submission" date="2019-09" db="EMBL/GenBank/DDBJ databases">
        <authorList>
            <person name="Raiko M."/>
            <person name="Komissarov A."/>
            <person name="Rhodes A."/>
            <person name="Kliver S."/>
            <person name="Lim-Fong G."/>
            <person name="Kwan J."/>
            <person name="O'Brien S.J."/>
            <person name="Lopez J.V."/>
        </authorList>
    </citation>
    <scope>NUCLEOTIDE SEQUENCE [LARGE SCALE GENOMIC DNA]</scope>
    <source>
        <strain evidence="6">Kwan_BN1</strain>
    </source>
</reference>
<dbReference type="InterPro" id="IPR022214">
    <property type="entry name" value="MZT1"/>
</dbReference>
<dbReference type="GO" id="GO:0031021">
    <property type="term" value="C:interphase microtubule organizing center"/>
    <property type="evidence" value="ECO:0007669"/>
    <property type="project" value="TreeGrafter"/>
</dbReference>
<dbReference type="OrthoDB" id="48571at2759"/>
<dbReference type="EMBL" id="VXIV02000334">
    <property type="protein sequence ID" value="KAF6038883.1"/>
    <property type="molecule type" value="Genomic_DNA"/>
</dbReference>
<accession>A0A7J7K3P7</accession>
<dbReference type="PANTHER" id="PTHR28520:SF2">
    <property type="entry name" value="MITOTIC-SPINDLE ORGANIZING PROTEIN 1"/>
    <property type="match status" value="1"/>
</dbReference>
<dbReference type="GO" id="GO:0005819">
    <property type="term" value="C:spindle"/>
    <property type="evidence" value="ECO:0007669"/>
    <property type="project" value="TreeGrafter"/>
</dbReference>
<comment type="caution">
    <text evidence="6">The sequence shown here is derived from an EMBL/GenBank/DDBJ whole genome shotgun (WGS) entry which is preliminary data.</text>
</comment>
<evidence type="ECO:0000313" key="7">
    <source>
        <dbReference type="EMBL" id="KAF6038883.1"/>
    </source>
</evidence>
<name>A0A7J7K3P7_BUGNE</name>
<keyword evidence="4" id="KW-0206">Cytoskeleton</keyword>
<dbReference type="GO" id="GO:0090307">
    <property type="term" value="P:mitotic spindle assembly"/>
    <property type="evidence" value="ECO:0007669"/>
    <property type="project" value="TreeGrafter"/>
</dbReference>
<dbReference type="GO" id="GO:0033566">
    <property type="term" value="P:gamma-tubulin complex localization"/>
    <property type="evidence" value="ECO:0007669"/>
    <property type="project" value="InterPro"/>
</dbReference>
<dbReference type="PANTHER" id="PTHR28520">
    <property type="entry name" value="MITOTIC-SPINDLE ORGANIZING PROTEIN 1"/>
    <property type="match status" value="1"/>
</dbReference>
<evidence type="ECO:0000256" key="1">
    <source>
        <dbReference type="ARBA" id="ARBA00004267"/>
    </source>
</evidence>
<dbReference type="AlphaFoldDB" id="A0A7J7K3P7"/>
<sequence length="100" mass="10631">MEKSPTTHRRRLLNPGIFSMPAERTTSAETMKLLSEISGVLGTGLTEEQLAICVRLIETGVNPHALANVVGMLKKEASAINMGQTHQTGGSGDVSGRPFV</sequence>
<feature type="region of interest" description="Disordered" evidence="5">
    <location>
        <begin position="81"/>
        <end position="100"/>
    </location>
</feature>
<evidence type="ECO:0000256" key="2">
    <source>
        <dbReference type="ARBA" id="ARBA00011015"/>
    </source>
</evidence>
<evidence type="ECO:0000313" key="6">
    <source>
        <dbReference type="EMBL" id="KAF6032601.1"/>
    </source>
</evidence>
<evidence type="ECO:0000256" key="3">
    <source>
        <dbReference type="ARBA" id="ARBA00022490"/>
    </source>
</evidence>
<dbReference type="EMBL" id="VXIV02001496">
    <property type="protein sequence ID" value="KAF6032601.1"/>
    <property type="molecule type" value="Genomic_DNA"/>
</dbReference>
<protein>
    <submittedName>
        <fullName evidence="6">MZT1</fullName>
    </submittedName>
</protein>
<gene>
    <name evidence="7" type="ORF">EB796_002807</name>
    <name evidence="6" type="ORF">EB796_009073</name>
</gene>
<dbReference type="Pfam" id="PF12554">
    <property type="entry name" value="MOZART1"/>
    <property type="match status" value="1"/>
</dbReference>
<evidence type="ECO:0000256" key="4">
    <source>
        <dbReference type="ARBA" id="ARBA00023212"/>
    </source>
</evidence>
<dbReference type="GO" id="GO:0051415">
    <property type="term" value="P:microtubule nucleation by interphase microtubule organizing center"/>
    <property type="evidence" value="ECO:0007669"/>
    <property type="project" value="TreeGrafter"/>
</dbReference>
<reference evidence="6 8" key="2">
    <citation type="submission" date="2020-06" db="EMBL/GenBank/DDBJ databases">
        <title>Draft genome of Bugula neritina, a colonial animal packing powerful symbionts and potential medicines.</title>
        <authorList>
            <person name="Rayko M."/>
        </authorList>
    </citation>
    <scope>NUCLEOTIDE SEQUENCE [LARGE SCALE GENOMIC DNA]</scope>
    <source>
        <strain evidence="6">Kwan_BN1</strain>
    </source>
</reference>
<dbReference type="Proteomes" id="UP000593567">
    <property type="component" value="Unassembled WGS sequence"/>
</dbReference>
<evidence type="ECO:0000313" key="8">
    <source>
        <dbReference type="Proteomes" id="UP000593567"/>
    </source>
</evidence>
<dbReference type="GO" id="GO:0000931">
    <property type="term" value="C:gamma-tubulin ring complex"/>
    <property type="evidence" value="ECO:0007669"/>
    <property type="project" value="InterPro"/>
</dbReference>